<keyword evidence="2" id="KW-0732">Signal</keyword>
<dbReference type="InParanoid" id="E3KYK2"/>
<dbReference type="OMA" id="YGHAFIN"/>
<dbReference type="InterPro" id="IPR021476">
    <property type="entry name" value="Egh16-like"/>
</dbReference>
<dbReference type="EMBL" id="DS178321">
    <property type="protein sequence ID" value="EFP89279.1"/>
    <property type="molecule type" value="Genomic_DNA"/>
</dbReference>
<feature type="compositionally biased region" description="Basic residues" evidence="1">
    <location>
        <begin position="555"/>
        <end position="575"/>
    </location>
</feature>
<dbReference type="RefSeq" id="XP_003333698.1">
    <property type="nucleotide sequence ID" value="XM_003333650.1"/>
</dbReference>
<dbReference type="KEGG" id="pgr:PGTG_15458"/>
<dbReference type="AlphaFoldDB" id="E3KYK2"/>
<evidence type="ECO:0000313" key="3">
    <source>
        <dbReference type="EMBL" id="EFP89279.1"/>
    </source>
</evidence>
<feature type="compositionally biased region" description="Low complexity" evidence="1">
    <location>
        <begin position="271"/>
        <end position="282"/>
    </location>
</feature>
<feature type="chain" id="PRO_5003174241" evidence="2">
    <location>
        <begin position="20"/>
        <end position="575"/>
    </location>
</feature>
<feature type="compositionally biased region" description="Polar residues" evidence="1">
    <location>
        <begin position="336"/>
        <end position="346"/>
    </location>
</feature>
<feature type="compositionally biased region" description="Basic and acidic residues" evidence="1">
    <location>
        <begin position="475"/>
        <end position="491"/>
    </location>
</feature>
<feature type="region of interest" description="Disordered" evidence="1">
    <location>
        <begin position="548"/>
        <end position="575"/>
    </location>
</feature>
<dbReference type="Pfam" id="PF11327">
    <property type="entry name" value="Egh16-like"/>
    <property type="match status" value="1"/>
</dbReference>
<sequence length="575" mass="60485">MPSLASTLVGLALIAHTSAHLSLINIYGSNNVVGHGFGVNLYGKYPRAKGEPGDAGGDSGVFETGTDNPSPACGSTPELGPIDLGAWMGQAEGDGLPAAYANMSVVVEAFQVNRDGGGPMSCEYSEDATTTSWKPMFMTLNQAGNSGIQNSLRTNATVVMNFPADAKCTGGWTQTACIVRCRTGVNKRFGGCFAVKLSDSDQPNLVISESSDSNDTSVVARPVVNESIAEGNTTASTLIRPSFVDLSDEQIRLIAKQVIIQMKTDGLVWASSSHSNSNTSETEQNDVPKSRSADAEQSTANNPAPEAPDAGSNQGENTISSPERSTDESPALKSSDAASNQENSMKSAPKAADEKKKQDDDSPLSTSTVVSDEPVYKAVNATEQQWNTTDSFTDDSAANNSAIGISDSQDEQLANTTARSNNATLDASDVADNQINESNHTSGLNHSSTVPVPENRRLVDPTSAANPILAPGSDVPEKQAKQATTEHDTHQASKGAALVPIHDITKPLLNAISDITTSVADNSTLDASDAADNQLYNTTQVSDPAPLQRKTVTSKAKKHLSRCRSTRRKTKKQVV</sequence>
<feature type="region of interest" description="Disordered" evidence="1">
    <location>
        <begin position="270"/>
        <end position="415"/>
    </location>
</feature>
<feature type="compositionally biased region" description="Polar residues" evidence="1">
    <location>
        <begin position="311"/>
        <end position="323"/>
    </location>
</feature>
<accession>E3KYK2</accession>
<reference key="1">
    <citation type="submission" date="2007-01" db="EMBL/GenBank/DDBJ databases">
        <title>The Genome Sequence of Puccinia graminis f. sp. tritici Strain CRL 75-36-700-3.</title>
        <authorList>
            <consortium name="The Broad Institute Genome Sequencing Platform"/>
            <person name="Birren B."/>
            <person name="Lander E."/>
            <person name="Galagan J."/>
            <person name="Nusbaum C."/>
            <person name="Devon K."/>
            <person name="Cuomo C."/>
            <person name="Jaffe D."/>
            <person name="Butler J."/>
            <person name="Alvarez P."/>
            <person name="Gnerre S."/>
            <person name="Grabherr M."/>
            <person name="Mauceli E."/>
            <person name="Brockman W."/>
            <person name="Young S."/>
            <person name="LaButti K."/>
            <person name="Sykes S."/>
            <person name="DeCaprio D."/>
            <person name="Crawford M."/>
            <person name="Koehrsen M."/>
            <person name="Engels R."/>
            <person name="Montgomery P."/>
            <person name="Pearson M."/>
            <person name="Howarth C."/>
            <person name="Larson L."/>
            <person name="White J."/>
            <person name="Zeng Q."/>
            <person name="Kodira C."/>
            <person name="Yandava C."/>
            <person name="Alvarado L."/>
            <person name="O'Leary S."/>
            <person name="Szabo L."/>
            <person name="Dean R."/>
            <person name="Schein J."/>
        </authorList>
    </citation>
    <scope>NUCLEOTIDE SEQUENCE</scope>
    <source>
        <strain>CRL 75-36-700-3</strain>
    </source>
</reference>
<protein>
    <submittedName>
        <fullName evidence="3">Uncharacterized protein</fullName>
    </submittedName>
</protein>
<feature type="region of interest" description="Disordered" evidence="1">
    <location>
        <begin position="435"/>
        <end position="495"/>
    </location>
</feature>
<feature type="compositionally biased region" description="Basic and acidic residues" evidence="1">
    <location>
        <begin position="351"/>
        <end position="360"/>
    </location>
</feature>
<evidence type="ECO:0000256" key="1">
    <source>
        <dbReference type="SAM" id="MobiDB-lite"/>
    </source>
</evidence>
<dbReference type="OrthoDB" id="2505881at2759"/>
<gene>
    <name evidence="3" type="ORF">PGTG_15458</name>
</gene>
<dbReference type="VEuPathDB" id="FungiDB:PGTG_15458"/>
<keyword evidence="4" id="KW-1185">Reference proteome</keyword>
<dbReference type="GeneID" id="10546999"/>
<feature type="compositionally biased region" description="Polar residues" evidence="1">
    <location>
        <begin position="381"/>
        <end position="415"/>
    </location>
</feature>
<evidence type="ECO:0000256" key="2">
    <source>
        <dbReference type="SAM" id="SignalP"/>
    </source>
</evidence>
<evidence type="ECO:0000313" key="4">
    <source>
        <dbReference type="Proteomes" id="UP000008783"/>
    </source>
</evidence>
<dbReference type="HOGENOM" id="CLU_474178_0_0_1"/>
<name>E3KYK2_PUCGT</name>
<proteinExistence type="predicted"/>
<dbReference type="PANTHER" id="PTHR34618:SF1">
    <property type="entry name" value="SECRETED PROTEIN"/>
    <property type="match status" value="1"/>
</dbReference>
<reference evidence="4" key="2">
    <citation type="journal article" date="2011" name="Proc. Natl. Acad. Sci. U.S.A.">
        <title>Obligate biotrophy features unraveled by the genomic analysis of rust fungi.</title>
        <authorList>
            <person name="Duplessis S."/>
            <person name="Cuomo C.A."/>
            <person name="Lin Y.-C."/>
            <person name="Aerts A."/>
            <person name="Tisserant E."/>
            <person name="Veneault-Fourrey C."/>
            <person name="Joly D.L."/>
            <person name="Hacquard S."/>
            <person name="Amselem J."/>
            <person name="Cantarel B.L."/>
            <person name="Chiu R."/>
            <person name="Coutinho P.M."/>
            <person name="Feau N."/>
            <person name="Field M."/>
            <person name="Frey P."/>
            <person name="Gelhaye E."/>
            <person name="Goldberg J."/>
            <person name="Grabherr M.G."/>
            <person name="Kodira C.D."/>
            <person name="Kohler A."/>
            <person name="Kuees U."/>
            <person name="Lindquist E.A."/>
            <person name="Lucas S.M."/>
            <person name="Mago R."/>
            <person name="Mauceli E."/>
            <person name="Morin E."/>
            <person name="Murat C."/>
            <person name="Pangilinan J.L."/>
            <person name="Park R."/>
            <person name="Pearson M."/>
            <person name="Quesneville H."/>
            <person name="Rouhier N."/>
            <person name="Sakthikumar S."/>
            <person name="Salamov A.A."/>
            <person name="Schmutz J."/>
            <person name="Selles B."/>
            <person name="Shapiro H."/>
            <person name="Tanguay P."/>
            <person name="Tuskan G.A."/>
            <person name="Henrissat B."/>
            <person name="Van de Peer Y."/>
            <person name="Rouze P."/>
            <person name="Ellis J.G."/>
            <person name="Dodds P.N."/>
            <person name="Schein J.E."/>
            <person name="Zhong S."/>
            <person name="Hamelin R.C."/>
            <person name="Grigoriev I.V."/>
            <person name="Szabo L.J."/>
            <person name="Martin F."/>
        </authorList>
    </citation>
    <scope>NUCLEOTIDE SEQUENCE [LARGE SCALE GENOMIC DNA]</scope>
    <source>
        <strain evidence="4">CRL 75-36-700-3 / race SCCL</strain>
    </source>
</reference>
<feature type="compositionally biased region" description="Polar residues" evidence="1">
    <location>
        <begin position="435"/>
        <end position="450"/>
    </location>
</feature>
<dbReference type="PANTHER" id="PTHR34618">
    <property type="entry name" value="SURFACE PROTEIN MAS1, PUTATIVE-RELATED"/>
    <property type="match status" value="1"/>
</dbReference>
<feature type="signal peptide" evidence="2">
    <location>
        <begin position="1"/>
        <end position="19"/>
    </location>
</feature>
<organism evidence="3 4">
    <name type="scientific">Puccinia graminis f. sp. tritici (strain CRL 75-36-700-3 / race SCCL)</name>
    <name type="common">Black stem rust fungus</name>
    <dbReference type="NCBI Taxonomy" id="418459"/>
    <lineage>
        <taxon>Eukaryota</taxon>
        <taxon>Fungi</taxon>
        <taxon>Dikarya</taxon>
        <taxon>Basidiomycota</taxon>
        <taxon>Pucciniomycotina</taxon>
        <taxon>Pucciniomycetes</taxon>
        <taxon>Pucciniales</taxon>
        <taxon>Pucciniaceae</taxon>
        <taxon>Puccinia</taxon>
    </lineage>
</organism>
<dbReference type="Proteomes" id="UP000008783">
    <property type="component" value="Unassembled WGS sequence"/>
</dbReference>